<dbReference type="Gene3D" id="1.10.10.10">
    <property type="entry name" value="Winged helix-like DNA-binding domain superfamily/Winged helix DNA-binding domain"/>
    <property type="match status" value="1"/>
</dbReference>
<feature type="domain" description="Disease resistance protein winged helix" evidence="8">
    <location>
        <begin position="423"/>
        <end position="491"/>
    </location>
</feature>
<protein>
    <submittedName>
        <fullName evidence="10">Disease resistance protein</fullName>
    </submittedName>
</protein>
<dbReference type="Gene3D" id="1.10.8.430">
    <property type="entry name" value="Helical domain of apoptotic protease-activating factors"/>
    <property type="match status" value="1"/>
</dbReference>
<dbReference type="InterPro" id="IPR041118">
    <property type="entry name" value="Rx_N"/>
</dbReference>
<dbReference type="InterPro" id="IPR027417">
    <property type="entry name" value="P-loop_NTPase"/>
</dbReference>
<keyword evidence="5" id="KW-0067">ATP-binding</keyword>
<dbReference type="Pfam" id="PF23559">
    <property type="entry name" value="WHD_DRP"/>
    <property type="match status" value="1"/>
</dbReference>
<dbReference type="InterPro" id="IPR002182">
    <property type="entry name" value="NB-ARC"/>
</dbReference>
<evidence type="ECO:0000259" key="8">
    <source>
        <dbReference type="Pfam" id="PF23559"/>
    </source>
</evidence>
<dbReference type="FunFam" id="3.40.50.300:FF:001091">
    <property type="entry name" value="Probable disease resistance protein At1g61300"/>
    <property type="match status" value="1"/>
</dbReference>
<comment type="caution">
    <text evidence="10">The sequence shown here is derived from an EMBL/GenBank/DDBJ whole genome shotgun (WGS) entry which is preliminary data.</text>
</comment>
<accession>A0AAD7L2D8</accession>
<feature type="domain" description="NB-ARC" evidence="6">
    <location>
        <begin position="167"/>
        <end position="339"/>
    </location>
</feature>
<dbReference type="Proteomes" id="UP001163823">
    <property type="component" value="Chromosome 12"/>
</dbReference>
<dbReference type="InterPro" id="IPR036388">
    <property type="entry name" value="WH-like_DNA-bd_sf"/>
</dbReference>
<evidence type="ECO:0000256" key="4">
    <source>
        <dbReference type="ARBA" id="ARBA00022821"/>
    </source>
</evidence>
<reference evidence="10" key="1">
    <citation type="journal article" date="2023" name="Science">
        <title>Elucidation of the pathway for biosynthesis of saponin adjuvants from the soapbark tree.</title>
        <authorList>
            <person name="Reed J."/>
            <person name="Orme A."/>
            <person name="El-Demerdash A."/>
            <person name="Owen C."/>
            <person name="Martin L.B.B."/>
            <person name="Misra R.C."/>
            <person name="Kikuchi S."/>
            <person name="Rejzek M."/>
            <person name="Martin A.C."/>
            <person name="Harkess A."/>
            <person name="Leebens-Mack J."/>
            <person name="Louveau T."/>
            <person name="Stephenson M.J."/>
            <person name="Osbourn A."/>
        </authorList>
    </citation>
    <scope>NUCLEOTIDE SEQUENCE</scope>
    <source>
        <strain evidence="10">S10</strain>
    </source>
</reference>
<keyword evidence="3" id="KW-0547">Nucleotide-binding</keyword>
<evidence type="ECO:0000256" key="5">
    <source>
        <dbReference type="ARBA" id="ARBA00022840"/>
    </source>
</evidence>
<feature type="domain" description="Disease resistance N-terminal" evidence="7">
    <location>
        <begin position="10"/>
        <end position="95"/>
    </location>
</feature>
<evidence type="ECO:0000259" key="9">
    <source>
        <dbReference type="Pfam" id="PF25019"/>
    </source>
</evidence>
<dbReference type="InterPro" id="IPR058922">
    <property type="entry name" value="WHD_DRP"/>
</dbReference>
<name>A0AAD7L2D8_QUISA</name>
<dbReference type="AlphaFoldDB" id="A0AAD7L2D8"/>
<proteinExistence type="predicted"/>
<evidence type="ECO:0000256" key="1">
    <source>
        <dbReference type="ARBA" id="ARBA00022614"/>
    </source>
</evidence>
<dbReference type="GO" id="GO:0005524">
    <property type="term" value="F:ATP binding"/>
    <property type="evidence" value="ECO:0007669"/>
    <property type="project" value="UniProtKB-KW"/>
</dbReference>
<dbReference type="InterPro" id="IPR032675">
    <property type="entry name" value="LRR_dom_sf"/>
</dbReference>
<evidence type="ECO:0000256" key="3">
    <source>
        <dbReference type="ARBA" id="ARBA00022741"/>
    </source>
</evidence>
<dbReference type="FunFam" id="1.10.10.10:FF:000322">
    <property type="entry name" value="Probable disease resistance protein At1g63360"/>
    <property type="match status" value="1"/>
</dbReference>
<dbReference type="Pfam" id="PF00931">
    <property type="entry name" value="NB-ARC"/>
    <property type="match status" value="1"/>
</dbReference>
<dbReference type="SUPFAM" id="SSF52058">
    <property type="entry name" value="L domain-like"/>
    <property type="match status" value="2"/>
</dbReference>
<dbReference type="PRINTS" id="PR00364">
    <property type="entry name" value="DISEASERSIST"/>
</dbReference>
<evidence type="ECO:0000256" key="2">
    <source>
        <dbReference type="ARBA" id="ARBA00022737"/>
    </source>
</evidence>
<dbReference type="SUPFAM" id="SSF52540">
    <property type="entry name" value="P-loop containing nucleoside triphosphate hydrolases"/>
    <property type="match status" value="1"/>
</dbReference>
<dbReference type="GO" id="GO:0006952">
    <property type="term" value="P:defense response"/>
    <property type="evidence" value="ECO:0007669"/>
    <property type="project" value="UniProtKB-KW"/>
</dbReference>
<dbReference type="Pfam" id="PF25019">
    <property type="entry name" value="LRR_R13L1-DRL21"/>
    <property type="match status" value="1"/>
</dbReference>
<dbReference type="KEGG" id="qsa:O6P43_029614"/>
<evidence type="ECO:0000259" key="6">
    <source>
        <dbReference type="Pfam" id="PF00931"/>
    </source>
</evidence>
<dbReference type="EMBL" id="JARAOO010000012">
    <property type="protein sequence ID" value="KAJ7949255.1"/>
    <property type="molecule type" value="Genomic_DNA"/>
</dbReference>
<dbReference type="Gene3D" id="1.20.5.4130">
    <property type="match status" value="1"/>
</dbReference>
<gene>
    <name evidence="10" type="ORF">O6P43_029614</name>
</gene>
<dbReference type="Pfam" id="PF18052">
    <property type="entry name" value="Rx_N"/>
    <property type="match status" value="1"/>
</dbReference>
<organism evidence="10 11">
    <name type="scientific">Quillaja saponaria</name>
    <name type="common">Soap bark tree</name>
    <dbReference type="NCBI Taxonomy" id="32244"/>
    <lineage>
        <taxon>Eukaryota</taxon>
        <taxon>Viridiplantae</taxon>
        <taxon>Streptophyta</taxon>
        <taxon>Embryophyta</taxon>
        <taxon>Tracheophyta</taxon>
        <taxon>Spermatophyta</taxon>
        <taxon>Magnoliopsida</taxon>
        <taxon>eudicotyledons</taxon>
        <taxon>Gunneridae</taxon>
        <taxon>Pentapetalae</taxon>
        <taxon>rosids</taxon>
        <taxon>fabids</taxon>
        <taxon>Fabales</taxon>
        <taxon>Quillajaceae</taxon>
        <taxon>Quillaja</taxon>
    </lineage>
</organism>
<dbReference type="GO" id="GO:0043531">
    <property type="term" value="F:ADP binding"/>
    <property type="evidence" value="ECO:0007669"/>
    <property type="project" value="InterPro"/>
</dbReference>
<keyword evidence="4" id="KW-0611">Plant defense</keyword>
<dbReference type="Gene3D" id="3.40.50.300">
    <property type="entry name" value="P-loop containing nucleotide triphosphate hydrolases"/>
    <property type="match status" value="1"/>
</dbReference>
<keyword evidence="1" id="KW-0433">Leucine-rich repeat</keyword>
<evidence type="ECO:0000313" key="11">
    <source>
        <dbReference type="Proteomes" id="UP001163823"/>
    </source>
</evidence>
<evidence type="ECO:0000259" key="7">
    <source>
        <dbReference type="Pfam" id="PF18052"/>
    </source>
</evidence>
<dbReference type="PANTHER" id="PTHR36766:SF51">
    <property type="entry name" value="DISEASE RESISTANCE RPP13-LIKE PROTEIN 1"/>
    <property type="match status" value="1"/>
</dbReference>
<keyword evidence="2" id="KW-0677">Repeat</keyword>
<sequence length="1179" mass="134035">MAAGVVGGAFLSAFLQVLFDRMASREVVSFIRGKKLTEKLLEKLKITLMSVDAVLDDAEDKEIKNLPVKKWLDELKDAVYVADDILDEISIKSGTISPRKVQNFISTSLNLLDRKLGSRIAEVLERLEYILLQKDALGLKEGVGVKQSQKAPTTSLVQESDVYGRHDDKEAIIKLLLSDDPSGNKICVIPIVGMGGIGKTTLAQLVYNNDRVIEKFELKAWVCVSEEFDVFRITKAVLEAVTLETCNITNSELLQLDLRKKLMGKKFLLVLDDIWNENYVDWKDLQSPFLHGALGSKMIVTTRNETVASIMRTIPIHYLKPLSDEECWQLFAKHAFDNNDFNASAALESIGRKIVKKCNGLPLAAKTLGGLLRSKSDVEYWDRILKSDIWELPEAESNVIPSLRLSYHYLPPHLKRCFAYCSIFPKDYEFEKENLILLWMAENLLQQPKGNKRIEEVGDEYFCELVLRSFFQQSQRYKSHFVMHDLINDLARLVGGKFFTRLEDNNSNEHVEREARHLSHVIASRHHSIHFEGLYKANRLRTYLQLRLGYPSLYFLNKVPDDLLAKLRCLRALSLLGDCVHELPDSLGKLRHLRYLDVSDTKISKLPESISNLYNLQTLKAARCHNLNKLPKDMHNLVNLRYLQIIGTPLEGMPSHLSKLRSLQQLSNFIVGNNYGSSIAELGKLSGLRGSLSVQNLKYVFDPKVAVDAKLKEKEYLQELSLFCRSGPWRADSDDSRHEKDVLDKLRPHTNLKVLSINFYTGIEFPKWLAEHSFCNLFSLYLGGCKYCCTLPSLGQLPSLKDLHIEGFDGIVSVGLEFYGNYSFATNEPFPSLEILRFENLSAWEKWCHEVDNAAFPCLRELYIENCPSLVDNLPSNLPSLTNLTIISCWQLASSMPMAPAIRELNIENGGNLEFPGHLYHSLESLRLYGSCDSLQSFPLDLFPNLNDLHILDCLNLQSLTAKEHLQGLTSVIIYKCPNFISFPDKGLPAPNLTRFEISWCKNLMLLPEKMHEILPTLKDLQIENCPEIMVCHGGGFPPNLRSLEIRNCDKLVVHLMHWNLPSLTSLTHMTIQGECKDLESFPEEGLLPASLSKLFIGRFLGLKTLDSKGLLHLTSLKKLHIFNCSKLESITEEPLPSSLINLNIYQCPLLQELCKREKGRHWPKILHIANIRINNELI</sequence>
<dbReference type="InterPro" id="IPR056789">
    <property type="entry name" value="LRR_R13L1-DRL21"/>
</dbReference>
<evidence type="ECO:0000313" key="10">
    <source>
        <dbReference type="EMBL" id="KAJ7949255.1"/>
    </source>
</evidence>
<dbReference type="PANTHER" id="PTHR36766">
    <property type="entry name" value="PLANT BROAD-SPECTRUM MILDEW RESISTANCE PROTEIN RPW8"/>
    <property type="match status" value="1"/>
</dbReference>
<feature type="domain" description="R13L1/DRL21-like LRR repeat region" evidence="9">
    <location>
        <begin position="679"/>
        <end position="807"/>
    </location>
</feature>
<keyword evidence="11" id="KW-1185">Reference proteome</keyword>
<dbReference type="InterPro" id="IPR042197">
    <property type="entry name" value="Apaf_helical"/>
</dbReference>
<dbReference type="GO" id="GO:0051707">
    <property type="term" value="P:response to other organism"/>
    <property type="evidence" value="ECO:0007669"/>
    <property type="project" value="UniProtKB-ARBA"/>
</dbReference>
<dbReference type="Gene3D" id="3.80.10.10">
    <property type="entry name" value="Ribonuclease Inhibitor"/>
    <property type="match status" value="3"/>
</dbReference>